<name>A0A7D6GNT0_9ACTN</name>
<dbReference type="EMBL" id="CP058905">
    <property type="protein sequence ID" value="QLK00809.1"/>
    <property type="molecule type" value="Genomic_DNA"/>
</dbReference>
<dbReference type="AlphaFoldDB" id="A0A7D6GNT0"/>
<reference evidence="1" key="1">
    <citation type="submission" date="2020-08" db="EMBL/GenBank/DDBJ databases">
        <title>A bifunctional nitrone conjugated secondary metabolite targeting the ribosome.</title>
        <authorList>
            <person name="Limbrick E.M."/>
            <person name="Graf M."/>
            <person name="Derewacz D.K."/>
            <person name="Nguyen F."/>
            <person name="Spraggins J.M."/>
            <person name="Wieland M."/>
            <person name="Ynigez-Gutierrez A.E."/>
            <person name="Reisman B.J."/>
            <person name="Zinshteyn B."/>
            <person name="McCulloch K."/>
            <person name="Iverson T.M."/>
            <person name="Green R."/>
            <person name="Wilson D.N."/>
            <person name="Bachmann B.O."/>
        </authorList>
    </citation>
    <scope>NUCLEOTIDE SEQUENCE</scope>
    <source>
        <strain evidence="1">Africana</strain>
    </source>
</reference>
<protein>
    <submittedName>
        <fullName evidence="1">Uncharacterized protein</fullName>
    </submittedName>
</protein>
<accession>A0A7D6GNT0</accession>
<sequence length="77" mass="8408">MAEVTVRFVGGPADNLVRRVPAGPDGAPPQVWVLRHPDQAAAPAGAGADHRYRRGRRDDTGTWTMRFVRTDPLGMTE</sequence>
<organism evidence="1">
    <name type="scientific">Micromonospora carbonacea</name>
    <dbReference type="NCBI Taxonomy" id="47853"/>
    <lineage>
        <taxon>Bacteria</taxon>
        <taxon>Bacillati</taxon>
        <taxon>Actinomycetota</taxon>
        <taxon>Actinomycetes</taxon>
        <taxon>Micromonosporales</taxon>
        <taxon>Micromonosporaceae</taxon>
        <taxon>Micromonospora</taxon>
    </lineage>
</organism>
<evidence type="ECO:0000313" key="1">
    <source>
        <dbReference type="EMBL" id="QLK00809.1"/>
    </source>
</evidence>
<proteinExistence type="predicted"/>
<gene>
    <name evidence="1" type="ORF">HZU44_12950</name>
</gene>